<comment type="cofactor">
    <cofactor evidence="1">
        <name>Zn(2+)</name>
        <dbReference type="ChEBI" id="CHEBI:29105"/>
    </cofactor>
</comment>
<comment type="subcellular location">
    <subcellularLocation>
        <location evidence="2">Nucleus membrane</location>
    </subcellularLocation>
    <subcellularLocation>
        <location evidence="3">Nucleus</location>
        <location evidence="3">Nuclear pore complex</location>
    </subcellularLocation>
</comment>
<evidence type="ECO:0000256" key="14">
    <source>
        <dbReference type="ARBA" id="ARBA00023242"/>
    </source>
</evidence>
<feature type="region of interest" description="Disordered" evidence="20">
    <location>
        <begin position="429"/>
        <end position="453"/>
    </location>
</feature>
<dbReference type="VEuPathDB" id="VectorBase:ASIC017105"/>
<keyword evidence="11" id="KW-0238">DNA-binding</keyword>
<evidence type="ECO:0000256" key="11">
    <source>
        <dbReference type="ARBA" id="ARBA00023125"/>
    </source>
</evidence>
<evidence type="ECO:0000313" key="24">
    <source>
        <dbReference type="Proteomes" id="UP000030765"/>
    </source>
</evidence>
<feature type="region of interest" description="Disordered" evidence="20">
    <location>
        <begin position="1"/>
        <end position="80"/>
    </location>
</feature>
<evidence type="ECO:0000256" key="1">
    <source>
        <dbReference type="ARBA" id="ARBA00001947"/>
    </source>
</evidence>
<proteinExistence type="inferred from homology"/>
<feature type="compositionally biased region" description="Low complexity" evidence="20">
    <location>
        <begin position="1149"/>
        <end position="1161"/>
    </location>
</feature>
<evidence type="ECO:0000256" key="6">
    <source>
        <dbReference type="ARBA" id="ARBA00022771"/>
    </source>
</evidence>
<feature type="compositionally biased region" description="Polar residues" evidence="20">
    <location>
        <begin position="1115"/>
        <end position="1125"/>
    </location>
</feature>
<evidence type="ECO:0000256" key="4">
    <source>
        <dbReference type="ARBA" id="ARBA00022448"/>
    </source>
</evidence>
<evidence type="ECO:0000256" key="3">
    <source>
        <dbReference type="ARBA" id="ARBA00004567"/>
    </source>
</evidence>
<feature type="domain" description="RanBP2-type" evidence="21">
    <location>
        <begin position="766"/>
        <end position="795"/>
    </location>
</feature>
<evidence type="ECO:0000256" key="13">
    <source>
        <dbReference type="ARBA" id="ARBA00023136"/>
    </source>
</evidence>
<dbReference type="AlphaFoldDB" id="A0A084WF20"/>
<dbReference type="PANTHER" id="PTHR23193:SF23">
    <property type="entry name" value="NUCLEAR PORE COMPLEX PROTEIN NUP153"/>
    <property type="match status" value="1"/>
</dbReference>
<evidence type="ECO:0000313" key="23">
    <source>
        <dbReference type="EnsemblMetazoa" id="ASIC017105-PA"/>
    </source>
</evidence>
<evidence type="ECO:0000313" key="22">
    <source>
        <dbReference type="EMBL" id="KFB48814.1"/>
    </source>
</evidence>
<dbReference type="GO" id="GO:0008270">
    <property type="term" value="F:zinc ion binding"/>
    <property type="evidence" value="ECO:0007669"/>
    <property type="project" value="UniProtKB-KW"/>
</dbReference>
<dbReference type="Pfam" id="PF00641">
    <property type="entry name" value="Zn_ribbon_RanBP"/>
    <property type="match status" value="6"/>
</dbReference>
<dbReference type="OMA" id="NANKWTC"/>
<keyword evidence="7" id="KW-0509">mRNA transport</keyword>
<feature type="compositionally biased region" description="Basic and acidic residues" evidence="20">
    <location>
        <begin position="12"/>
        <end position="21"/>
    </location>
</feature>
<feature type="compositionally biased region" description="Polar residues" evidence="20">
    <location>
        <begin position="1170"/>
        <end position="1182"/>
    </location>
</feature>
<dbReference type="GO" id="GO:0051028">
    <property type="term" value="P:mRNA transport"/>
    <property type="evidence" value="ECO:0007669"/>
    <property type="project" value="UniProtKB-KW"/>
</dbReference>
<evidence type="ECO:0000256" key="17">
    <source>
        <dbReference type="ARBA" id="ARBA00078197"/>
    </source>
</evidence>
<feature type="compositionally biased region" description="Basic and acidic residues" evidence="20">
    <location>
        <begin position="67"/>
        <end position="79"/>
    </location>
</feature>
<keyword evidence="4" id="KW-0813">Transport</keyword>
<evidence type="ECO:0000256" key="7">
    <source>
        <dbReference type="ARBA" id="ARBA00022816"/>
    </source>
</evidence>
<feature type="region of interest" description="Disordered" evidence="20">
    <location>
        <begin position="129"/>
        <end position="254"/>
    </location>
</feature>
<dbReference type="GO" id="GO:0031965">
    <property type="term" value="C:nuclear membrane"/>
    <property type="evidence" value="ECO:0007669"/>
    <property type="project" value="UniProtKB-SubCell"/>
</dbReference>
<reference evidence="22 24" key="1">
    <citation type="journal article" date="2014" name="BMC Genomics">
        <title>Genome sequence of Anopheles sinensis provides insight into genetics basis of mosquito competence for malaria parasites.</title>
        <authorList>
            <person name="Zhou D."/>
            <person name="Zhang D."/>
            <person name="Ding G."/>
            <person name="Shi L."/>
            <person name="Hou Q."/>
            <person name="Ye Y."/>
            <person name="Xu Y."/>
            <person name="Zhou H."/>
            <person name="Xiong C."/>
            <person name="Li S."/>
            <person name="Yu J."/>
            <person name="Hong S."/>
            <person name="Yu X."/>
            <person name="Zou P."/>
            <person name="Chen C."/>
            <person name="Chang X."/>
            <person name="Wang W."/>
            <person name="Lv Y."/>
            <person name="Sun Y."/>
            <person name="Ma L."/>
            <person name="Shen B."/>
            <person name="Zhu C."/>
        </authorList>
    </citation>
    <scope>NUCLEOTIDE SEQUENCE [LARGE SCALE GENOMIC DNA]</scope>
</reference>
<evidence type="ECO:0000256" key="19">
    <source>
        <dbReference type="PROSITE-ProRule" id="PRU00322"/>
    </source>
</evidence>
<keyword evidence="14" id="KW-0539">Nucleus</keyword>
<feature type="compositionally biased region" description="Polar residues" evidence="20">
    <location>
        <begin position="1"/>
        <end position="11"/>
    </location>
</feature>
<dbReference type="EMBL" id="KE525342">
    <property type="protein sequence ID" value="KFB48814.1"/>
    <property type="molecule type" value="Genomic_DNA"/>
</dbReference>
<dbReference type="GO" id="GO:0006606">
    <property type="term" value="P:protein import into nucleus"/>
    <property type="evidence" value="ECO:0007669"/>
    <property type="project" value="TreeGrafter"/>
</dbReference>
<keyword evidence="8" id="KW-0862">Zinc</keyword>
<dbReference type="GO" id="GO:0008139">
    <property type="term" value="F:nuclear localization sequence binding"/>
    <property type="evidence" value="ECO:0007669"/>
    <property type="project" value="TreeGrafter"/>
</dbReference>
<evidence type="ECO:0000256" key="10">
    <source>
        <dbReference type="ARBA" id="ARBA00023010"/>
    </source>
</evidence>
<accession>A0A084WF20</accession>
<keyword evidence="10" id="KW-0811">Translocation</keyword>
<keyword evidence="13" id="KW-0472">Membrane</keyword>
<keyword evidence="12" id="KW-0906">Nuclear pore complex</keyword>
<dbReference type="STRING" id="74873.A0A084WF20"/>
<feature type="region of interest" description="Disordered" evidence="20">
    <location>
        <begin position="574"/>
        <end position="617"/>
    </location>
</feature>
<feature type="compositionally biased region" description="Polar residues" evidence="20">
    <location>
        <begin position="37"/>
        <end position="62"/>
    </location>
</feature>
<feature type="compositionally biased region" description="Polar residues" evidence="20">
    <location>
        <begin position="238"/>
        <end position="252"/>
    </location>
</feature>
<gene>
    <name evidence="22" type="ORF">ZHAS_00017105</name>
</gene>
<dbReference type="EnsemblMetazoa" id="ASIC017105-RA">
    <property type="protein sequence ID" value="ASIC017105-PA"/>
    <property type="gene ID" value="ASIC017105"/>
</dbReference>
<dbReference type="PROSITE" id="PS50199">
    <property type="entry name" value="ZF_RANBP2_2"/>
    <property type="match status" value="6"/>
</dbReference>
<name>A0A084WF20_ANOSI</name>
<dbReference type="PROSITE" id="PS01358">
    <property type="entry name" value="ZF_RANBP2_1"/>
    <property type="match status" value="6"/>
</dbReference>
<reference evidence="23" key="2">
    <citation type="submission" date="2020-05" db="UniProtKB">
        <authorList>
            <consortium name="EnsemblMetazoa"/>
        </authorList>
    </citation>
    <scope>IDENTIFICATION</scope>
</reference>
<keyword evidence="5" id="KW-0479">Metal-binding</keyword>
<feature type="compositionally biased region" description="Polar residues" evidence="20">
    <location>
        <begin position="136"/>
        <end position="145"/>
    </location>
</feature>
<dbReference type="PANTHER" id="PTHR23193">
    <property type="entry name" value="NUCLEAR PORE COMPLEX PROTEIN NUP"/>
    <property type="match status" value="1"/>
</dbReference>
<organism evidence="22">
    <name type="scientific">Anopheles sinensis</name>
    <name type="common">Mosquito</name>
    <dbReference type="NCBI Taxonomy" id="74873"/>
    <lineage>
        <taxon>Eukaryota</taxon>
        <taxon>Metazoa</taxon>
        <taxon>Ecdysozoa</taxon>
        <taxon>Arthropoda</taxon>
        <taxon>Hexapoda</taxon>
        <taxon>Insecta</taxon>
        <taxon>Pterygota</taxon>
        <taxon>Neoptera</taxon>
        <taxon>Endopterygota</taxon>
        <taxon>Diptera</taxon>
        <taxon>Nematocera</taxon>
        <taxon>Culicoidea</taxon>
        <taxon>Culicidae</taxon>
        <taxon>Anophelinae</taxon>
        <taxon>Anopheles</taxon>
    </lineage>
</organism>
<dbReference type="SUPFAM" id="SSF90209">
    <property type="entry name" value="Ran binding protein zinc finger-like"/>
    <property type="match status" value="6"/>
</dbReference>
<feature type="domain" description="RanBP2-type" evidence="21">
    <location>
        <begin position="811"/>
        <end position="840"/>
    </location>
</feature>
<feature type="domain" description="RanBP2-type" evidence="21">
    <location>
        <begin position="856"/>
        <end position="885"/>
    </location>
</feature>
<evidence type="ECO:0000259" key="21">
    <source>
        <dbReference type="PROSITE" id="PS50199"/>
    </source>
</evidence>
<evidence type="ECO:0000256" key="8">
    <source>
        <dbReference type="ARBA" id="ARBA00022833"/>
    </source>
</evidence>
<dbReference type="Proteomes" id="UP000030765">
    <property type="component" value="Unassembled WGS sequence"/>
</dbReference>
<feature type="domain" description="RanBP2-type" evidence="21">
    <location>
        <begin position="676"/>
        <end position="705"/>
    </location>
</feature>
<keyword evidence="24" id="KW-1185">Reference proteome</keyword>
<dbReference type="GO" id="GO:0017056">
    <property type="term" value="F:structural constituent of nuclear pore"/>
    <property type="evidence" value="ECO:0007669"/>
    <property type="project" value="TreeGrafter"/>
</dbReference>
<dbReference type="OrthoDB" id="79830at2759"/>
<feature type="region of interest" description="Disordered" evidence="20">
    <location>
        <begin position="948"/>
        <end position="1005"/>
    </location>
</feature>
<evidence type="ECO:0000256" key="20">
    <source>
        <dbReference type="SAM" id="MobiDB-lite"/>
    </source>
</evidence>
<dbReference type="VEuPathDB" id="VectorBase:ASIS014978"/>
<evidence type="ECO:0000256" key="18">
    <source>
        <dbReference type="ARBA" id="ARBA00079437"/>
    </source>
</evidence>
<feature type="compositionally biased region" description="Pro residues" evidence="20">
    <location>
        <begin position="1101"/>
        <end position="1110"/>
    </location>
</feature>
<evidence type="ECO:0000256" key="9">
    <source>
        <dbReference type="ARBA" id="ARBA00022927"/>
    </source>
</evidence>
<dbReference type="EMBL" id="ATLV01023287">
    <property type="status" value="NOT_ANNOTATED_CDS"/>
    <property type="molecule type" value="Genomic_DNA"/>
</dbReference>
<evidence type="ECO:0000256" key="2">
    <source>
        <dbReference type="ARBA" id="ARBA00004126"/>
    </source>
</evidence>
<keyword evidence="9" id="KW-0653">Protein transport</keyword>
<feature type="compositionally biased region" description="Polar residues" evidence="20">
    <location>
        <begin position="219"/>
        <end position="231"/>
    </location>
</feature>
<dbReference type="SMART" id="SM00547">
    <property type="entry name" value="ZnF_RBZ"/>
    <property type="match status" value="6"/>
</dbReference>
<feature type="compositionally biased region" description="Polar residues" evidence="20">
    <location>
        <begin position="502"/>
        <end position="519"/>
    </location>
</feature>
<feature type="domain" description="RanBP2-type" evidence="21">
    <location>
        <begin position="721"/>
        <end position="750"/>
    </location>
</feature>
<dbReference type="GO" id="GO:0003677">
    <property type="term" value="F:DNA binding"/>
    <property type="evidence" value="ECO:0007669"/>
    <property type="project" value="UniProtKB-KW"/>
</dbReference>
<comment type="similarity">
    <text evidence="15">Belongs to the NUP153 family.</text>
</comment>
<feature type="domain" description="RanBP2-type" evidence="21">
    <location>
        <begin position="901"/>
        <end position="930"/>
    </location>
</feature>
<evidence type="ECO:0000256" key="12">
    <source>
        <dbReference type="ARBA" id="ARBA00023132"/>
    </source>
</evidence>
<feature type="region of interest" description="Disordered" evidence="20">
    <location>
        <begin position="1090"/>
        <end position="1211"/>
    </location>
</feature>
<dbReference type="GO" id="GO:0006405">
    <property type="term" value="P:RNA export from nucleus"/>
    <property type="evidence" value="ECO:0007669"/>
    <property type="project" value="TreeGrafter"/>
</dbReference>
<evidence type="ECO:0000256" key="15">
    <source>
        <dbReference type="ARBA" id="ARBA00060842"/>
    </source>
</evidence>
<dbReference type="GO" id="GO:0005643">
    <property type="term" value="C:nuclear pore"/>
    <property type="evidence" value="ECO:0007669"/>
    <property type="project" value="UniProtKB-SubCell"/>
</dbReference>
<feature type="compositionally biased region" description="Polar residues" evidence="20">
    <location>
        <begin position="574"/>
        <end position="586"/>
    </location>
</feature>
<keyword evidence="6 19" id="KW-0863">Zinc-finger</keyword>
<evidence type="ECO:0000256" key="5">
    <source>
        <dbReference type="ARBA" id="ARBA00022723"/>
    </source>
</evidence>
<dbReference type="Gene3D" id="4.10.1060.10">
    <property type="entry name" value="Zinc finger, RanBP2-type"/>
    <property type="match status" value="6"/>
</dbReference>
<dbReference type="InterPro" id="IPR036443">
    <property type="entry name" value="Znf_RanBP2_sf"/>
</dbReference>
<evidence type="ECO:0000256" key="16">
    <source>
        <dbReference type="ARBA" id="ARBA00068609"/>
    </source>
</evidence>
<sequence length="1211" mass="129721">MSQDSDSSASGDENRDLKEPAAEETDDVPTAGLADVSASTSMSNLNTSAGSKHINPQATSAINKRGKFQDDRAEEKETFSRWGKLNSQLISESPSLIIDDRYEEMVRKRARLNVRTETVATQTVVTDLANRDVRASTPNRQQQRTSSREIQRRLASRKVAGRGLAPTVQQRLARKPVAEPPPDGRDSGGASIARKSPAFVPSESTPNLSIERDSRAGSVASTIQSANSQSQLKDDGDSVTTDRSTSKQQQQKVPYEIRKIYEATAKVNDDPSRRYSTFLGNRIYNQRQQAKHRSQGGDYLNFSSHVDRRKSLFASTTFERPAFNPSVYGSMPSLGKDATTRSPLASPFYDGVTRYGGASAAPLNYARQLERRAQLLSQRAPTTARKEIPSDTQWLQNILTKISNPLEESQKRTANKYLLESKELRGQLRNPYHRPIGTPVRMQTPCTTSEELERRKRAQLIPTKELVVPRIVEMLALKQHIKETTTAVDPPSTPQPVKYTPPAQQQSSETVQSPDSKQTTKMKPKLNRARGELSAKDREMYSPAVPLELPNVQLPAMAAFPKFDLNLPYTSSSTVRREPSAQSSESVPVRPLPPPVTIPKAQYPLRHPPNDAGANARRSEKPFVFSATNIIGPMISNPSAVSRKRFSFALPQMLNDSGSGTTSALPSFQPPKAAVNANKWTCDACMVPNEMHLAKCFACKSSKSAPKSAAPPSFAQLKAVNANKWTCEVCMVPNEQDTAKCVACESKKPAPKTAAPPSFAQLKAVNANKWTCDVCMVPNEQDVGKCVACESKKPAPKTAAPPSFAQLKAVNANKWTCDVCMVPNEQDTAKCVACESKKPAPKSAAPPSFQQLTAVNANKWTCDVCMVPNEQDVAKCVACESKKPAPKTAAPPSFQQLKAVNANKWTCEVCMVPNEQDVGKCVACESKKPAPKSAAPSTNSAVKVSFGQVPLPAGTNTNHSGRPVGSTGRNAGPAQSAVPRSNGPAQRRQPEPVAKRARATAAAMKPAEDVITISDDSEDDTDSVCEVVVTEPTPAASVVSGVSTAEPALPAKKGSPPVGLFASVFKSPTAFGTNGSGAGSGTPFTFGSGATPFTFGAQPPSQVPSAPPKPVSGGNLFSTTFTTAPQPDDASGPSQNNINRSKRPLAETSGSSSNGNHSGSNQAGAAPTPFSFSTSTVPNFNFSAPAPMEGASTAARAQSVSSVRPRESCFS</sequence>
<dbReference type="VEuPathDB" id="VectorBase:ASIS017429"/>
<dbReference type="InterPro" id="IPR001876">
    <property type="entry name" value="Znf_RanBP2"/>
</dbReference>
<feature type="region of interest" description="Disordered" evidence="20">
    <location>
        <begin position="483"/>
        <end position="537"/>
    </location>
</feature>
<dbReference type="InterPro" id="IPR026054">
    <property type="entry name" value="Nucleoporin"/>
</dbReference>
<protein>
    <recommendedName>
        <fullName evidence="16">Nuclear pore complex protein Nup153</fullName>
    </recommendedName>
    <alternativeName>
        <fullName evidence="18">153 kDa nucleoporin</fullName>
    </alternativeName>
    <alternativeName>
        <fullName evidence="17">Nucleoporin Nup153</fullName>
    </alternativeName>
</protein>